<comment type="caution">
    <text evidence="3">The sequence shown here is derived from an EMBL/GenBank/DDBJ whole genome shotgun (WGS) entry which is preliminary data.</text>
</comment>
<evidence type="ECO:0000259" key="2">
    <source>
        <dbReference type="PROSITE" id="PS51194"/>
    </source>
</evidence>
<dbReference type="InterPro" id="IPR021835">
    <property type="entry name" value="DUF3427"/>
</dbReference>
<dbReference type="InterPro" id="IPR025202">
    <property type="entry name" value="PLD-like_dom"/>
</dbReference>
<accession>A0ABW3YB35</accession>
<dbReference type="Gene3D" id="3.40.50.300">
    <property type="entry name" value="P-loop containing nucleotide triphosphate hydrolases"/>
    <property type="match status" value="2"/>
</dbReference>
<feature type="domain" description="Helicase ATP-binding" evidence="1">
    <location>
        <begin position="335"/>
        <end position="472"/>
    </location>
</feature>
<dbReference type="Proteomes" id="UP001597260">
    <property type="component" value="Unassembled WGS sequence"/>
</dbReference>
<dbReference type="SUPFAM" id="SSF52540">
    <property type="entry name" value="P-loop containing nucleoside triphosphate hydrolases"/>
    <property type="match status" value="1"/>
</dbReference>
<dbReference type="SMART" id="SM00490">
    <property type="entry name" value="HELICc"/>
    <property type="match status" value="1"/>
</dbReference>
<dbReference type="Pfam" id="PF13091">
    <property type="entry name" value="PLDc_2"/>
    <property type="match status" value="1"/>
</dbReference>
<dbReference type="InterPro" id="IPR050742">
    <property type="entry name" value="Helicase_Restrict-Modif_Enz"/>
</dbReference>
<dbReference type="Pfam" id="PF11907">
    <property type="entry name" value="DUF3427"/>
    <property type="match status" value="1"/>
</dbReference>
<dbReference type="InterPro" id="IPR001650">
    <property type="entry name" value="Helicase_C-like"/>
</dbReference>
<name>A0ABW3YB35_9ACTN</name>
<dbReference type="EMBL" id="JBHTMP010000008">
    <property type="protein sequence ID" value="MFD1320998.1"/>
    <property type="molecule type" value="Genomic_DNA"/>
</dbReference>
<dbReference type="PANTHER" id="PTHR47396">
    <property type="entry name" value="TYPE I RESTRICTION ENZYME ECOKI R PROTEIN"/>
    <property type="match status" value="1"/>
</dbReference>
<dbReference type="PROSITE" id="PS51194">
    <property type="entry name" value="HELICASE_CTER"/>
    <property type="match status" value="1"/>
</dbReference>
<gene>
    <name evidence="3" type="ORF">ACFQ4H_07850</name>
</gene>
<dbReference type="Pfam" id="PF04851">
    <property type="entry name" value="ResIII"/>
    <property type="match status" value="1"/>
</dbReference>
<dbReference type="PROSITE" id="PS51192">
    <property type="entry name" value="HELICASE_ATP_BIND_1"/>
    <property type="match status" value="1"/>
</dbReference>
<dbReference type="CDD" id="cd18032">
    <property type="entry name" value="DEXHc_RE_I_III_res"/>
    <property type="match status" value="1"/>
</dbReference>
<organism evidence="3 4">
    <name type="scientific">Micromonospora sonneratiae</name>
    <dbReference type="NCBI Taxonomy" id="1184706"/>
    <lineage>
        <taxon>Bacteria</taxon>
        <taxon>Bacillati</taxon>
        <taxon>Actinomycetota</taxon>
        <taxon>Actinomycetes</taxon>
        <taxon>Micromonosporales</taxon>
        <taxon>Micromonosporaceae</taxon>
        <taxon>Micromonospora</taxon>
    </lineage>
</organism>
<feature type="domain" description="Helicase C-terminal" evidence="2">
    <location>
        <begin position="546"/>
        <end position="694"/>
    </location>
</feature>
<proteinExistence type="predicted"/>
<evidence type="ECO:0000259" key="1">
    <source>
        <dbReference type="PROSITE" id="PS51192"/>
    </source>
</evidence>
<dbReference type="InterPro" id="IPR027417">
    <property type="entry name" value="P-loop_NTPase"/>
</dbReference>
<dbReference type="Pfam" id="PF00271">
    <property type="entry name" value="Helicase_C"/>
    <property type="match status" value="1"/>
</dbReference>
<dbReference type="Gene3D" id="3.30.870.10">
    <property type="entry name" value="Endonuclease Chain A"/>
    <property type="match status" value="1"/>
</dbReference>
<dbReference type="SUPFAM" id="SSF56024">
    <property type="entry name" value="Phospholipase D/nuclease"/>
    <property type="match status" value="1"/>
</dbReference>
<reference evidence="4" key="1">
    <citation type="journal article" date="2019" name="Int. J. Syst. Evol. Microbiol.">
        <title>The Global Catalogue of Microorganisms (GCM) 10K type strain sequencing project: providing services to taxonomists for standard genome sequencing and annotation.</title>
        <authorList>
            <consortium name="The Broad Institute Genomics Platform"/>
            <consortium name="The Broad Institute Genome Sequencing Center for Infectious Disease"/>
            <person name="Wu L."/>
            <person name="Ma J."/>
        </authorList>
    </citation>
    <scope>NUCLEOTIDE SEQUENCE [LARGE SCALE GENOMIC DNA]</scope>
    <source>
        <strain evidence="4">JCM 31037</strain>
    </source>
</reference>
<dbReference type="RefSeq" id="WP_377568613.1">
    <property type="nucleotide sequence ID" value="NZ_JBHTMP010000008.1"/>
</dbReference>
<evidence type="ECO:0000313" key="3">
    <source>
        <dbReference type="EMBL" id="MFD1320998.1"/>
    </source>
</evidence>
<dbReference type="CDD" id="cd18799">
    <property type="entry name" value="SF2_C_EcoAI-like"/>
    <property type="match status" value="1"/>
</dbReference>
<evidence type="ECO:0000313" key="4">
    <source>
        <dbReference type="Proteomes" id="UP001597260"/>
    </source>
</evidence>
<dbReference type="SMART" id="SM00487">
    <property type="entry name" value="DEXDc"/>
    <property type="match status" value="1"/>
</dbReference>
<keyword evidence="4" id="KW-1185">Reference proteome</keyword>
<sequence length="1029" mass="115082">MTDLPPGIYEHLITDDLADRLRSIDPGLVQRIGLDPADADEVLTRHIAGLVRRAIRAVPNSDRNRLARQVEVANQIAAAIEHLDPQAARVTDRVAGSHDLLAAIADRPTTTNVVAFPVRPTTPLATGALLVNGRNQPRIGHEVSHEMASADEVDLLCAFIKWHGLRLLERPIRELIDRGGQLRVITTTYLGATDQRALDRLVELGAQVKVSYETRTTRLHAKAWLFRRANGVSTAYVGSSNLSKAALVDGLEWNVRLASLEQPQVVDTFEATFTDYWDDPAFETYEPERDALRLRWALGAQRSGGGVDPLGIEVTSLDVRPYGYQREILDDLAAERAVHGRHRNLVVMATGTGKTVVAALDYHRLRQAGTVDSLLFVAHQEQILRQSRSIFRHVVRDGSFGETLVGGDRPARWRHVFASIQSLQRLELRPDQFDMVIVDEFHHAEAPTYQRLLNRLEPKILLGLTATPDRSDGGDVRRWFDGRTAVELHLWEALDRQLLAPFQYFGLHDDVDLSRLHWKRGQGYDSTELDQLYTGNDARARLVLQAVRDKVDVGRMRALAFCVSIGHAEFMADWFTRTGVPARAVTSRLDVAGRHEAIAAFRDDKVRVLCTVDLFNEGIDLPMVDTILLLRPTESATIFLQQLGRGLRLDDDKACLTVLDFIGGQHANFRFDLRWRALTGTSRRALEQVVADDFPTLPSGCHIELDRVAKEIVLANLRSALPTSRNGLVNEARQLGDVSLGEFLRETGVEIEDIYRRRSLGGWAGLRRTAGLDSTPAGPDDATLSAAFGRLLHLDDPDRLDLLARVAAGERPADGRLLHMLHFMLWGPSTPLAELDDRLDRLWADPARCAELRQIAGVLRTRIHRVSTPVSSKSVPLRIHARYSKNEACAAFGMTNPGALREGVKWIEAERADIFFVTLVKSDRHYSPTTRYQDRALTAELFQWESQSTTSSGSPTGRRYVEHAHRGSTVHLFIRETKIAEGDLGVPPYLYAGPMTYERHTGDRPMRIIWRLDRPLPADVLQVARVIAA</sequence>
<dbReference type="InterPro" id="IPR014001">
    <property type="entry name" value="Helicase_ATP-bd"/>
</dbReference>
<dbReference type="PANTHER" id="PTHR47396:SF1">
    <property type="entry name" value="ATP-DEPENDENT HELICASE IRC3-RELATED"/>
    <property type="match status" value="1"/>
</dbReference>
<protein>
    <submittedName>
        <fullName evidence="3">DUF3427 domain-containing protein</fullName>
    </submittedName>
</protein>
<dbReference type="InterPro" id="IPR006935">
    <property type="entry name" value="Helicase/UvrB_N"/>
</dbReference>